<evidence type="ECO:0000313" key="2">
    <source>
        <dbReference type="EMBL" id="POY76267.1"/>
    </source>
</evidence>
<accession>A0A2S5BHM0</accession>
<dbReference type="InterPro" id="IPR036563">
    <property type="entry name" value="MoaE_sf"/>
</dbReference>
<proteinExistence type="predicted"/>
<dbReference type="Gene3D" id="3.90.1170.40">
    <property type="entry name" value="Molybdopterin biosynthesis MoaE subunit"/>
    <property type="match status" value="1"/>
</dbReference>
<dbReference type="AlphaFoldDB" id="A0A2S5BHM0"/>
<feature type="region of interest" description="Disordered" evidence="1">
    <location>
        <begin position="183"/>
        <end position="229"/>
    </location>
</feature>
<dbReference type="PANTHER" id="PTHR23404">
    <property type="entry name" value="MOLYBDOPTERIN SYNTHASE RELATED"/>
    <property type="match status" value="1"/>
</dbReference>
<protein>
    <recommendedName>
        <fullName evidence="4">Molybdopterin synthase</fullName>
    </recommendedName>
</protein>
<evidence type="ECO:0008006" key="4">
    <source>
        <dbReference type="Google" id="ProtNLM"/>
    </source>
</evidence>
<organism evidence="2 3">
    <name type="scientific">Rhodotorula taiwanensis</name>
    <dbReference type="NCBI Taxonomy" id="741276"/>
    <lineage>
        <taxon>Eukaryota</taxon>
        <taxon>Fungi</taxon>
        <taxon>Dikarya</taxon>
        <taxon>Basidiomycota</taxon>
        <taxon>Pucciniomycotina</taxon>
        <taxon>Microbotryomycetes</taxon>
        <taxon>Sporidiobolales</taxon>
        <taxon>Sporidiobolaceae</taxon>
        <taxon>Rhodotorula</taxon>
    </lineage>
</organism>
<dbReference type="Proteomes" id="UP000237144">
    <property type="component" value="Unassembled WGS sequence"/>
</dbReference>
<comment type="caution">
    <text evidence="2">The sequence shown here is derived from an EMBL/GenBank/DDBJ whole genome shotgun (WGS) entry which is preliminary data.</text>
</comment>
<dbReference type="Pfam" id="PF02391">
    <property type="entry name" value="MoaE"/>
    <property type="match status" value="2"/>
</dbReference>
<dbReference type="GO" id="GO:0006777">
    <property type="term" value="P:Mo-molybdopterin cofactor biosynthetic process"/>
    <property type="evidence" value="ECO:0007669"/>
    <property type="project" value="InterPro"/>
</dbReference>
<feature type="compositionally biased region" description="Basic and acidic residues" evidence="1">
    <location>
        <begin position="212"/>
        <end position="221"/>
    </location>
</feature>
<dbReference type="InterPro" id="IPR003448">
    <property type="entry name" value="Mopterin_biosynth_MoaE"/>
</dbReference>
<sequence>MTSSKANEVHTIETADGDSAVLSYAPLDPATIEASCRSTKDGAVVSFVGYTRDEFQGRTVTRLTYESYIPLALRTLEQILQEARRLPPPPLAHFPGLEDAKPCCPPSGAPHDHHSHMSSTGSNSVIEVSRIRIAHLLGESPPLTPSICISVASPHRREAFYVAEWVLEAVKRKAQVWKREWYAPEAGDGDETPSEDPFVGRDGEGPAGRGGRAHETAKWKENFPPARAT</sequence>
<dbReference type="STRING" id="741276.A0A2S5BHM0"/>
<dbReference type="CDD" id="cd00756">
    <property type="entry name" value="MoaE"/>
    <property type="match status" value="1"/>
</dbReference>
<name>A0A2S5BHM0_9BASI</name>
<reference evidence="2 3" key="1">
    <citation type="journal article" date="2018" name="Front. Microbiol.">
        <title>Prospects for Fungal Bioremediation of Acidic Radioactive Waste Sites: Characterization and Genome Sequence of Rhodotorula taiwanensis MD1149.</title>
        <authorList>
            <person name="Tkavc R."/>
            <person name="Matrosova V.Y."/>
            <person name="Grichenko O.E."/>
            <person name="Gostincar C."/>
            <person name="Volpe R.P."/>
            <person name="Klimenkova P."/>
            <person name="Gaidamakova E.K."/>
            <person name="Zhou C.E."/>
            <person name="Stewart B.J."/>
            <person name="Lyman M.G."/>
            <person name="Malfatti S.A."/>
            <person name="Rubinfeld B."/>
            <person name="Courtot M."/>
            <person name="Singh J."/>
            <person name="Dalgard C.L."/>
            <person name="Hamilton T."/>
            <person name="Frey K.G."/>
            <person name="Gunde-Cimerman N."/>
            <person name="Dugan L."/>
            <person name="Daly M.J."/>
        </authorList>
    </citation>
    <scope>NUCLEOTIDE SEQUENCE [LARGE SCALE GENOMIC DNA]</scope>
    <source>
        <strain evidence="2 3">MD1149</strain>
    </source>
</reference>
<dbReference type="OrthoDB" id="5531344at2759"/>
<gene>
    <name evidence="2" type="ORF">BMF94_0462</name>
</gene>
<dbReference type="EMBL" id="PJQD01000005">
    <property type="protein sequence ID" value="POY76267.1"/>
    <property type="molecule type" value="Genomic_DNA"/>
</dbReference>
<dbReference type="SUPFAM" id="SSF54690">
    <property type="entry name" value="Molybdopterin synthase subunit MoaE"/>
    <property type="match status" value="2"/>
</dbReference>
<evidence type="ECO:0000313" key="3">
    <source>
        <dbReference type="Proteomes" id="UP000237144"/>
    </source>
</evidence>
<keyword evidence="3" id="KW-1185">Reference proteome</keyword>
<evidence type="ECO:0000256" key="1">
    <source>
        <dbReference type="SAM" id="MobiDB-lite"/>
    </source>
</evidence>